<feature type="binding site" evidence="14 16">
    <location>
        <position position="414"/>
    </location>
    <ligand>
        <name>Zn(2+)</name>
        <dbReference type="ChEBI" id="CHEBI:29105"/>
        <note>catalytic</note>
    </ligand>
</feature>
<dbReference type="Pfam" id="PF05986">
    <property type="entry name" value="ADAMTS_spacer1"/>
    <property type="match status" value="1"/>
</dbReference>
<evidence type="ECO:0000256" key="7">
    <source>
        <dbReference type="ARBA" id="ARBA00022737"/>
    </source>
</evidence>
<dbReference type="GO" id="GO:0031012">
    <property type="term" value="C:extracellular matrix"/>
    <property type="evidence" value="ECO:0007669"/>
    <property type="project" value="TreeGrafter"/>
</dbReference>
<feature type="binding site" evidence="14 16">
    <location>
        <position position="418"/>
    </location>
    <ligand>
        <name>Zn(2+)</name>
        <dbReference type="ChEBI" id="CHEBI:29105"/>
        <note>catalytic</note>
    </ligand>
</feature>
<keyword evidence="2" id="KW-0964">Secreted</keyword>
<dbReference type="Pfam" id="PF00090">
    <property type="entry name" value="TSP_1"/>
    <property type="match status" value="1"/>
</dbReference>
<evidence type="ECO:0000256" key="3">
    <source>
        <dbReference type="ARBA" id="ARBA00022530"/>
    </source>
</evidence>
<dbReference type="InterPro" id="IPR000884">
    <property type="entry name" value="TSP1_rpt"/>
</dbReference>
<keyword evidence="14" id="KW-0106">Calcium</keyword>
<comment type="subcellular location">
    <subcellularLocation>
        <location evidence="1">Secreted</location>
        <location evidence="1">Extracellular space</location>
        <location evidence="1">Extracellular matrix</location>
    </subcellularLocation>
</comment>
<dbReference type="Pfam" id="PF01562">
    <property type="entry name" value="Pep_M12B_propep"/>
    <property type="match status" value="1"/>
</dbReference>
<protein>
    <recommendedName>
        <fullName evidence="18">Peptidase M12B domain-containing protein</fullName>
    </recommendedName>
</protein>
<feature type="binding site" evidence="14">
    <location>
        <position position="270"/>
    </location>
    <ligand>
        <name>Ca(2+)</name>
        <dbReference type="ChEBI" id="CHEBI:29108"/>
        <label>1</label>
    </ligand>
</feature>
<feature type="disulfide bond" evidence="15">
    <location>
        <begin position="392"/>
        <end position="474"/>
    </location>
</feature>
<evidence type="ECO:0000256" key="13">
    <source>
        <dbReference type="PIRSR" id="PIRSR613273-1"/>
    </source>
</evidence>
<dbReference type="PROSITE" id="PS50215">
    <property type="entry name" value="ADAM_MEPRO"/>
    <property type="match status" value="1"/>
</dbReference>
<dbReference type="InterPro" id="IPR050439">
    <property type="entry name" value="ADAMTS_ADAMTS-like"/>
</dbReference>
<feature type="disulfide bond" evidence="15">
    <location>
        <begin position="594"/>
        <end position="606"/>
    </location>
</feature>
<feature type="binding site" evidence="14">
    <location>
        <position position="474"/>
    </location>
    <ligand>
        <name>Ca(2+)</name>
        <dbReference type="ChEBI" id="CHEBI:29108"/>
        <label>1</label>
    </ligand>
</feature>
<keyword evidence="12" id="KW-0325">Glycoprotein</keyword>
<dbReference type="EMBL" id="JAIFRP010000026">
    <property type="protein sequence ID" value="KAK2584351.1"/>
    <property type="molecule type" value="Genomic_DNA"/>
</dbReference>
<dbReference type="InterPro" id="IPR041645">
    <property type="entry name" value="ADAMTS_CR_2"/>
</dbReference>
<comment type="cofactor">
    <cofactor evidence="14">
        <name>Zn(2+)</name>
        <dbReference type="ChEBI" id="CHEBI:29105"/>
    </cofactor>
    <text evidence="14">Binds 1 zinc ion per subunit.</text>
</comment>
<keyword evidence="11 15" id="KW-1015">Disulfide bond</keyword>
<dbReference type="GO" id="GO:0030198">
    <property type="term" value="P:extracellular matrix organization"/>
    <property type="evidence" value="ECO:0007669"/>
    <property type="project" value="InterPro"/>
</dbReference>
<dbReference type="Gene3D" id="2.20.100.10">
    <property type="entry name" value="Thrombospondin type-1 (TSP1) repeat"/>
    <property type="match status" value="2"/>
</dbReference>
<dbReference type="Pfam" id="PF19030">
    <property type="entry name" value="TSP1_ADAMTS"/>
    <property type="match status" value="1"/>
</dbReference>
<dbReference type="SUPFAM" id="SSF55486">
    <property type="entry name" value="Metalloproteases ('zincins'), catalytic domain"/>
    <property type="match status" value="1"/>
</dbReference>
<dbReference type="Gene3D" id="2.60.120.830">
    <property type="match status" value="1"/>
</dbReference>
<evidence type="ECO:0000256" key="10">
    <source>
        <dbReference type="ARBA" id="ARBA00023049"/>
    </source>
</evidence>
<feature type="disulfide bond" evidence="15">
    <location>
        <begin position="432"/>
        <end position="458"/>
    </location>
</feature>
<evidence type="ECO:0000256" key="11">
    <source>
        <dbReference type="ARBA" id="ARBA00023157"/>
    </source>
</evidence>
<dbReference type="GO" id="GO:0006508">
    <property type="term" value="P:proteolysis"/>
    <property type="evidence" value="ECO:0007669"/>
    <property type="project" value="UniProtKB-KW"/>
</dbReference>
<feature type="disulfide bond" evidence="15">
    <location>
        <begin position="521"/>
        <end position="551"/>
    </location>
</feature>
<feature type="disulfide bond" evidence="15">
    <location>
        <begin position="579"/>
        <end position="616"/>
    </location>
</feature>
<evidence type="ECO:0000256" key="15">
    <source>
        <dbReference type="PIRSR" id="PIRSR613273-3"/>
    </source>
</evidence>
<dbReference type="SMART" id="SM00209">
    <property type="entry name" value="TSP1"/>
    <property type="match status" value="3"/>
</dbReference>
<evidence type="ECO:0000313" key="20">
    <source>
        <dbReference type="Proteomes" id="UP001258017"/>
    </source>
</evidence>
<dbReference type="Gene3D" id="3.40.1620.60">
    <property type="match status" value="1"/>
</dbReference>
<dbReference type="InterPro" id="IPR024079">
    <property type="entry name" value="MetalloPept_cat_dom_sf"/>
</dbReference>
<gene>
    <name evidence="19" type="ORF">KPH14_006739</name>
</gene>
<evidence type="ECO:0000256" key="1">
    <source>
        <dbReference type="ARBA" id="ARBA00004498"/>
    </source>
</evidence>
<keyword evidence="3" id="KW-0272">Extracellular matrix</keyword>
<keyword evidence="20" id="KW-1185">Reference proteome</keyword>
<dbReference type="InterPro" id="IPR001590">
    <property type="entry name" value="Peptidase_M12B"/>
</dbReference>
<dbReference type="Gene3D" id="3.40.390.10">
    <property type="entry name" value="Collagenase (Catalytic Domain)"/>
    <property type="match status" value="1"/>
</dbReference>
<dbReference type="InterPro" id="IPR036383">
    <property type="entry name" value="TSP1_rpt_sf"/>
</dbReference>
<keyword evidence="8" id="KW-0378">Hydrolase</keyword>
<accession>A0AAD9RR80</accession>
<sequence>MAVGIEVAFHFEFSLAGLETGTLKRIKSGFVKPTSEFYLSSFISFLIRPYTRDVHQPEILIPRRVYEDGSFHTYNLPNFYDRREIGERTKRSADPSKLHLVLPFNGIDHHVELSPYHEFISPGMVVETRTAGIASNLNEAVRFKRASDQQCHYRGIVRGHENSRAALSLCDGVAGYVQTNHGRYFIEPMNEVEPELDGQHVHIAYKREAPHEKQGNTDVEPKGRCGTKDNWEASWAEQLKKLQQRIAKNETLGTKRAASSGTHSIHRYIEIGIVTDRRFLDFHNGTDYEQYLLTIMNMVSDYYHDSSSGNQIDVVVVRMIHLEKEKEEIDLLISPAAEDTLDSFAKWAEKMNPKDHNHPNHYDIAVLVTRYDICSEGTNCDLMGLAFVAAACDAPKAACINEDSGLLLGVVIAHEVGHVMGCSHDDVDISGCEKKDKDGSFFIMSPVVFIYTIRWSPCSRRFITSYLESGMGDCLNDDPRNPADKYAYPNMLAGAMYGAEFQCEMQFPGSTPCTSSKLNDCGSLWCLTNSSCYSIGTPKADGTKCGENKWCIHKKCEDMGSRPSAVNGGWGEWGPMGSCSRTCGGGVKYSERECNKPVPANGGRYCIGERKRFGICNTTPCDPKKPPFRAVQCTAYDNRKVLGDGAHQWKPYIDEKLDPCALYCINEQRTFAKLSPQANDSTPCKAGTNHMCIAGVCRKVGCDWKMDSNAVEDKCGICNGDGTKCTLTEGDFNEPSSVSAYVKIVTIPRGARVISAVEKAPAENMFAVKTVKEKKYCLNAKNREERSGDYECAGTMIIYTHPEPDKEEIAMKGPITEDIDLEYVFFKPKINPGIHYSFSIGSSNGSRTPKYIWDFVEWSECSAKCNGGSMVSDPTCVEEHGGKVSPSFCDGIPRPESKSRVCNQNPCATKWRVSQWSKCSACDGNKGTRHRKIQCMRMSGRPDEEAIQANFDACKGRVPRQKEDCIGDRPCKKTCQKKTRDSSRKELIEEDENDENLSEEDRRRMIDRYVDLGLARYLEHIRASTKVANRTDDNESNDFRRFIRDWVLNSEEDEEEKKKRTCDVNERKFTTPKPGSIIKDSVPVQNVILMKAPYSEEFLKANLSDKAFQEAGDTVGMSIDTKNEKVYKGAEAVKLIEELTRNNGGKNDSKDDSSTTPKL</sequence>
<dbReference type="Pfam" id="PF01421">
    <property type="entry name" value="Reprolysin"/>
    <property type="match status" value="1"/>
</dbReference>
<dbReference type="Pfam" id="PF17771">
    <property type="entry name" value="ADAMTS_CR_2"/>
    <property type="match status" value="1"/>
</dbReference>
<evidence type="ECO:0000256" key="6">
    <source>
        <dbReference type="ARBA" id="ARBA00022729"/>
    </source>
</evidence>
<feature type="binding site" evidence="14">
    <location>
        <position position="363"/>
    </location>
    <ligand>
        <name>Ca(2+)</name>
        <dbReference type="ChEBI" id="CHEBI:29108"/>
        <label>1</label>
    </ligand>
</feature>
<reference evidence="19" key="2">
    <citation type="journal article" date="2023" name="Commun. Biol.">
        <title>Intrasexual cuticular hydrocarbon dimorphism in a wasp sheds light on hydrocarbon biosynthesis genes in Hymenoptera.</title>
        <authorList>
            <person name="Moris V.C."/>
            <person name="Podsiadlowski L."/>
            <person name="Martin S."/>
            <person name="Oeyen J.P."/>
            <person name="Donath A."/>
            <person name="Petersen M."/>
            <person name="Wilbrandt J."/>
            <person name="Misof B."/>
            <person name="Liedtke D."/>
            <person name="Thamm M."/>
            <person name="Scheiner R."/>
            <person name="Schmitt T."/>
            <person name="Niehuis O."/>
        </authorList>
    </citation>
    <scope>NUCLEOTIDE SEQUENCE</scope>
    <source>
        <strain evidence="19">GBR_01_08_01A</strain>
    </source>
</reference>
<evidence type="ECO:0000256" key="16">
    <source>
        <dbReference type="PROSITE-ProRule" id="PRU00276"/>
    </source>
</evidence>
<evidence type="ECO:0000256" key="4">
    <source>
        <dbReference type="ARBA" id="ARBA00022670"/>
    </source>
</evidence>
<feature type="disulfide bond" evidence="15">
    <location>
        <begin position="583"/>
        <end position="621"/>
    </location>
</feature>
<feature type="region of interest" description="Disordered" evidence="17">
    <location>
        <begin position="1138"/>
        <end position="1159"/>
    </location>
</feature>
<dbReference type="PANTHER" id="PTHR13723:SF200">
    <property type="entry name" value="ADAM METALLOPEPTIDASE WITH THROMBOSPONDIN TYPE 1 MOTIF B, ISOFORM B"/>
    <property type="match status" value="1"/>
</dbReference>
<evidence type="ECO:0000256" key="2">
    <source>
        <dbReference type="ARBA" id="ARBA00022525"/>
    </source>
</evidence>
<proteinExistence type="predicted"/>
<evidence type="ECO:0000256" key="8">
    <source>
        <dbReference type="ARBA" id="ARBA00022801"/>
    </source>
</evidence>
<feature type="binding site" evidence="14">
    <location>
        <position position="270"/>
    </location>
    <ligand>
        <name>Ca(2+)</name>
        <dbReference type="ChEBI" id="CHEBI:29108"/>
        <label>2</label>
    </ligand>
</feature>
<evidence type="ECO:0000313" key="19">
    <source>
        <dbReference type="EMBL" id="KAK2584351.1"/>
    </source>
</evidence>
<dbReference type="InterPro" id="IPR045371">
    <property type="entry name" value="ADAMTS_CR_3"/>
</dbReference>
<keyword evidence="7" id="KW-0677">Repeat</keyword>
<dbReference type="Pfam" id="PF19236">
    <property type="entry name" value="ADAMTS_CR_3"/>
    <property type="match status" value="1"/>
</dbReference>
<dbReference type="InterPro" id="IPR013273">
    <property type="entry name" value="ADAMTS/ADAMTS-like"/>
</dbReference>
<keyword evidence="5 14" id="KW-0479">Metal-binding</keyword>
<dbReference type="GO" id="GO:0046872">
    <property type="term" value="F:metal ion binding"/>
    <property type="evidence" value="ECO:0007669"/>
    <property type="project" value="UniProtKB-KW"/>
</dbReference>
<evidence type="ECO:0000256" key="12">
    <source>
        <dbReference type="ARBA" id="ARBA00023180"/>
    </source>
</evidence>
<dbReference type="AlphaFoldDB" id="A0AAD9RR80"/>
<dbReference type="PROSITE" id="PS50092">
    <property type="entry name" value="TSP1"/>
    <property type="match status" value="2"/>
</dbReference>
<dbReference type="PANTHER" id="PTHR13723">
    <property type="entry name" value="ADAMTS A DISINTEGRIN AND METALLOPROTEASE WITH THROMBOSPONDIN MOTIFS PROTEASE"/>
    <property type="match status" value="1"/>
</dbReference>
<dbReference type="Proteomes" id="UP001258017">
    <property type="component" value="Unassembled WGS sequence"/>
</dbReference>
<reference evidence="19" key="1">
    <citation type="submission" date="2021-08" db="EMBL/GenBank/DDBJ databases">
        <authorList>
            <person name="Misof B."/>
            <person name="Oliver O."/>
            <person name="Podsiadlowski L."/>
            <person name="Donath A."/>
            <person name="Peters R."/>
            <person name="Mayer C."/>
            <person name="Rust J."/>
            <person name="Gunkel S."/>
            <person name="Lesny P."/>
            <person name="Martin S."/>
            <person name="Oeyen J.P."/>
            <person name="Petersen M."/>
            <person name="Panagiotis P."/>
            <person name="Wilbrandt J."/>
            <person name="Tanja T."/>
        </authorList>
    </citation>
    <scope>NUCLEOTIDE SEQUENCE</scope>
    <source>
        <strain evidence="19">GBR_01_08_01A</strain>
        <tissue evidence="19">Thorax + abdomen</tissue>
    </source>
</reference>
<feature type="disulfide bond" evidence="15">
    <location>
        <begin position="503"/>
        <end position="526"/>
    </location>
</feature>
<keyword evidence="10" id="KW-0482">Metalloprotease</keyword>
<comment type="caution">
    <text evidence="16">Lacks conserved residue(s) required for the propagation of feature annotation.</text>
</comment>
<keyword evidence="4" id="KW-0645">Protease</keyword>
<feature type="binding site" evidence="14">
    <location>
        <position position="477"/>
    </location>
    <ligand>
        <name>Ca(2+)</name>
        <dbReference type="ChEBI" id="CHEBI:29108"/>
        <label>1</label>
    </ligand>
</feature>
<feature type="disulfide bond" evidence="15">
    <location>
        <begin position="374"/>
        <end position="380"/>
    </location>
</feature>
<dbReference type="CDD" id="cd04273">
    <property type="entry name" value="ZnMc_ADAMTS_like"/>
    <property type="match status" value="1"/>
</dbReference>
<feature type="binding site" evidence="14">
    <location>
        <position position="477"/>
    </location>
    <ligand>
        <name>Ca(2+)</name>
        <dbReference type="ChEBI" id="CHEBI:29108"/>
        <label>2</label>
    </ligand>
</feature>
<keyword evidence="9 14" id="KW-0862">Zinc</keyword>
<dbReference type="InterPro" id="IPR010294">
    <property type="entry name" value="ADAMTS_spacer1"/>
</dbReference>
<evidence type="ECO:0000259" key="18">
    <source>
        <dbReference type="PROSITE" id="PS50215"/>
    </source>
</evidence>
<feature type="active site" evidence="13 16">
    <location>
        <position position="415"/>
    </location>
</feature>
<evidence type="ECO:0000256" key="14">
    <source>
        <dbReference type="PIRSR" id="PIRSR613273-2"/>
    </source>
</evidence>
<evidence type="ECO:0000256" key="9">
    <source>
        <dbReference type="ARBA" id="ARBA00022833"/>
    </source>
</evidence>
<keyword evidence="6" id="KW-0732">Signal</keyword>
<organism evidence="19 20">
    <name type="scientific">Odynerus spinipes</name>
    <dbReference type="NCBI Taxonomy" id="1348599"/>
    <lineage>
        <taxon>Eukaryota</taxon>
        <taxon>Metazoa</taxon>
        <taxon>Ecdysozoa</taxon>
        <taxon>Arthropoda</taxon>
        <taxon>Hexapoda</taxon>
        <taxon>Insecta</taxon>
        <taxon>Pterygota</taxon>
        <taxon>Neoptera</taxon>
        <taxon>Endopterygota</taxon>
        <taxon>Hymenoptera</taxon>
        <taxon>Apocrita</taxon>
        <taxon>Aculeata</taxon>
        <taxon>Vespoidea</taxon>
        <taxon>Vespidae</taxon>
        <taxon>Eumeninae</taxon>
        <taxon>Odynerus</taxon>
    </lineage>
</organism>
<feature type="disulfide bond" evidence="15">
    <location>
        <begin position="545"/>
        <end position="556"/>
    </location>
</feature>
<feature type="domain" description="Peptidase M12B" evidence="18">
    <location>
        <begin position="267"/>
        <end position="479"/>
    </location>
</feature>
<evidence type="ECO:0000256" key="17">
    <source>
        <dbReference type="SAM" id="MobiDB-lite"/>
    </source>
</evidence>
<feature type="disulfide bond" evidence="15">
    <location>
        <begin position="513"/>
        <end position="532"/>
    </location>
</feature>
<comment type="caution">
    <text evidence="19">The sequence shown here is derived from an EMBL/GenBank/DDBJ whole genome shotgun (WGS) entry which is preliminary data.</text>
</comment>
<dbReference type="InterPro" id="IPR002870">
    <property type="entry name" value="Peptidase_M12B_N"/>
</dbReference>
<feature type="binding site" evidence="14 16">
    <location>
        <position position="424"/>
    </location>
    <ligand>
        <name>Zn(2+)</name>
        <dbReference type="ChEBI" id="CHEBI:29105"/>
        <note>catalytic</note>
    </ligand>
</feature>
<dbReference type="PRINTS" id="PR01857">
    <property type="entry name" value="ADAMTSFAMILY"/>
</dbReference>
<name>A0AAD9RR80_9HYME</name>
<dbReference type="FunFam" id="2.20.100.10:FF:000006">
    <property type="entry name" value="A disintegrin and metalloproteinase with thrombospondin motifs 1"/>
    <property type="match status" value="1"/>
</dbReference>
<evidence type="ECO:0000256" key="5">
    <source>
        <dbReference type="ARBA" id="ARBA00022723"/>
    </source>
</evidence>
<dbReference type="GO" id="GO:0004222">
    <property type="term" value="F:metalloendopeptidase activity"/>
    <property type="evidence" value="ECO:0007669"/>
    <property type="project" value="InterPro"/>
</dbReference>
<dbReference type="SUPFAM" id="SSF82895">
    <property type="entry name" value="TSP-1 type 1 repeat"/>
    <property type="match status" value="2"/>
</dbReference>